<keyword evidence="1" id="KW-1133">Transmembrane helix</keyword>
<dbReference type="Proteomes" id="UP001281003">
    <property type="component" value="Unassembled WGS sequence"/>
</dbReference>
<name>A0AAE0NW86_SORBR</name>
<gene>
    <name evidence="2" type="ORF">B0T20DRAFT_89822</name>
</gene>
<reference evidence="2" key="1">
    <citation type="journal article" date="2023" name="Mol. Phylogenet. Evol.">
        <title>Genome-scale phylogeny and comparative genomics of the fungal order Sordariales.</title>
        <authorList>
            <person name="Hensen N."/>
            <person name="Bonometti L."/>
            <person name="Westerberg I."/>
            <person name="Brannstrom I.O."/>
            <person name="Guillou S."/>
            <person name="Cros-Aarteil S."/>
            <person name="Calhoun S."/>
            <person name="Haridas S."/>
            <person name="Kuo A."/>
            <person name="Mondo S."/>
            <person name="Pangilinan J."/>
            <person name="Riley R."/>
            <person name="LaButti K."/>
            <person name="Andreopoulos B."/>
            <person name="Lipzen A."/>
            <person name="Chen C."/>
            <person name="Yan M."/>
            <person name="Daum C."/>
            <person name="Ng V."/>
            <person name="Clum A."/>
            <person name="Steindorff A."/>
            <person name="Ohm R.A."/>
            <person name="Martin F."/>
            <person name="Silar P."/>
            <person name="Natvig D.O."/>
            <person name="Lalanne C."/>
            <person name="Gautier V."/>
            <person name="Ament-Velasquez S.L."/>
            <person name="Kruys A."/>
            <person name="Hutchinson M.I."/>
            <person name="Powell A.J."/>
            <person name="Barry K."/>
            <person name="Miller A.N."/>
            <person name="Grigoriev I.V."/>
            <person name="Debuchy R."/>
            <person name="Gladieux P."/>
            <person name="Hiltunen Thoren M."/>
            <person name="Johannesson H."/>
        </authorList>
    </citation>
    <scope>NUCLEOTIDE SEQUENCE</scope>
    <source>
        <strain evidence="2">FGSC 1904</strain>
    </source>
</reference>
<evidence type="ECO:0000313" key="3">
    <source>
        <dbReference type="Proteomes" id="UP001281003"/>
    </source>
</evidence>
<dbReference type="AlphaFoldDB" id="A0AAE0NW86"/>
<protein>
    <submittedName>
        <fullName evidence="2">Uncharacterized protein</fullName>
    </submittedName>
</protein>
<evidence type="ECO:0000256" key="1">
    <source>
        <dbReference type="SAM" id="Phobius"/>
    </source>
</evidence>
<reference evidence="2" key="2">
    <citation type="submission" date="2023-07" db="EMBL/GenBank/DDBJ databases">
        <authorList>
            <consortium name="Lawrence Berkeley National Laboratory"/>
            <person name="Haridas S."/>
            <person name="Hensen N."/>
            <person name="Bonometti L."/>
            <person name="Westerberg I."/>
            <person name="Brannstrom I.O."/>
            <person name="Guillou S."/>
            <person name="Cros-Aarteil S."/>
            <person name="Calhoun S."/>
            <person name="Kuo A."/>
            <person name="Mondo S."/>
            <person name="Pangilinan J."/>
            <person name="Riley R."/>
            <person name="LaButti K."/>
            <person name="Andreopoulos B."/>
            <person name="Lipzen A."/>
            <person name="Chen C."/>
            <person name="Yanf M."/>
            <person name="Daum C."/>
            <person name="Ng V."/>
            <person name="Clum A."/>
            <person name="Steindorff A."/>
            <person name="Ohm R."/>
            <person name="Martin F."/>
            <person name="Silar P."/>
            <person name="Natvig D."/>
            <person name="Lalanne C."/>
            <person name="Gautier V."/>
            <person name="Ament-velasquez S.L."/>
            <person name="Kruys A."/>
            <person name="Hutchinson M.I."/>
            <person name="Powell A.J."/>
            <person name="Barry K."/>
            <person name="Miller A.N."/>
            <person name="Grigoriev I.V."/>
            <person name="Debuchy R."/>
            <person name="Gladieux P."/>
            <person name="Thoren M.H."/>
            <person name="Johannesson H."/>
        </authorList>
    </citation>
    <scope>NUCLEOTIDE SEQUENCE</scope>
    <source>
        <strain evidence="2">FGSC 1904</strain>
    </source>
</reference>
<feature type="transmembrane region" description="Helical" evidence="1">
    <location>
        <begin position="21"/>
        <end position="41"/>
    </location>
</feature>
<feature type="transmembrane region" description="Helical" evidence="1">
    <location>
        <begin position="61"/>
        <end position="78"/>
    </location>
</feature>
<comment type="caution">
    <text evidence="2">The sequence shown here is derived from an EMBL/GenBank/DDBJ whole genome shotgun (WGS) entry which is preliminary data.</text>
</comment>
<sequence>MHFQGEIGLFGLYRCFWDGDWSFSGCWLVFCCSLIALHGCLRRTTYPSKGGWSLSASPNGVFFLFSHFAVFAFFRVFCRSWGSPIVAQGIGGFGLPDAEFFMCDTYPQRDLSGRS</sequence>
<keyword evidence="1" id="KW-0472">Membrane</keyword>
<accession>A0AAE0NW86</accession>
<proteinExistence type="predicted"/>
<dbReference type="EMBL" id="JAUTDP010000014">
    <property type="protein sequence ID" value="KAK3388953.1"/>
    <property type="molecule type" value="Genomic_DNA"/>
</dbReference>
<evidence type="ECO:0000313" key="2">
    <source>
        <dbReference type="EMBL" id="KAK3388953.1"/>
    </source>
</evidence>
<keyword evidence="1" id="KW-0812">Transmembrane</keyword>
<keyword evidence="3" id="KW-1185">Reference proteome</keyword>
<organism evidence="2 3">
    <name type="scientific">Sordaria brevicollis</name>
    <dbReference type="NCBI Taxonomy" id="83679"/>
    <lineage>
        <taxon>Eukaryota</taxon>
        <taxon>Fungi</taxon>
        <taxon>Dikarya</taxon>
        <taxon>Ascomycota</taxon>
        <taxon>Pezizomycotina</taxon>
        <taxon>Sordariomycetes</taxon>
        <taxon>Sordariomycetidae</taxon>
        <taxon>Sordariales</taxon>
        <taxon>Sordariaceae</taxon>
        <taxon>Sordaria</taxon>
    </lineage>
</organism>